<reference evidence="11 12" key="1">
    <citation type="submission" date="2024-01" db="EMBL/GenBank/DDBJ databases">
        <title>The genomes of 5 underutilized Papilionoideae crops provide insights into root nodulation and disease resistanc.</title>
        <authorList>
            <person name="Jiang F."/>
        </authorList>
    </citation>
    <scope>NUCLEOTIDE SEQUENCE [LARGE SCALE GENOMIC DNA]</scope>
    <source>
        <strain evidence="11">LVBAO_FW01</strain>
        <tissue evidence="11">Leaves</tissue>
    </source>
</reference>
<keyword evidence="6" id="KW-0654">Proteoglycan</keyword>
<gene>
    <name evidence="11" type="ORF">VNO77_28679</name>
</gene>
<dbReference type="InterPro" id="IPR044654">
    <property type="entry name" value="FLA15/16/17/18"/>
</dbReference>
<dbReference type="InterPro" id="IPR036378">
    <property type="entry name" value="FAS1_dom_sf"/>
</dbReference>
<comment type="function">
    <text evidence="8">May be a cell surface adhesion protein.</text>
</comment>
<dbReference type="SUPFAM" id="SSF82153">
    <property type="entry name" value="FAS1 domain"/>
    <property type="match status" value="2"/>
</dbReference>
<feature type="compositionally biased region" description="Pro residues" evidence="9">
    <location>
        <begin position="299"/>
        <end position="309"/>
    </location>
</feature>
<dbReference type="PANTHER" id="PTHR32499:SF22">
    <property type="entry name" value="FAS1 DOMAIN-CONTAINING PROTEIN"/>
    <property type="match status" value="1"/>
</dbReference>
<name>A0AAN9L0L0_CANGL</name>
<organism evidence="11 12">
    <name type="scientific">Canavalia gladiata</name>
    <name type="common">Sword bean</name>
    <name type="synonym">Dolichos gladiatus</name>
    <dbReference type="NCBI Taxonomy" id="3824"/>
    <lineage>
        <taxon>Eukaryota</taxon>
        <taxon>Viridiplantae</taxon>
        <taxon>Streptophyta</taxon>
        <taxon>Embryophyta</taxon>
        <taxon>Tracheophyta</taxon>
        <taxon>Spermatophyta</taxon>
        <taxon>Magnoliopsida</taxon>
        <taxon>eudicotyledons</taxon>
        <taxon>Gunneridae</taxon>
        <taxon>Pentapetalae</taxon>
        <taxon>rosids</taxon>
        <taxon>fabids</taxon>
        <taxon>Fabales</taxon>
        <taxon>Fabaceae</taxon>
        <taxon>Papilionoideae</taxon>
        <taxon>50 kb inversion clade</taxon>
        <taxon>NPAAA clade</taxon>
        <taxon>indigoferoid/millettioid clade</taxon>
        <taxon>Phaseoleae</taxon>
        <taxon>Canavalia</taxon>
    </lineage>
</organism>
<evidence type="ECO:0000313" key="11">
    <source>
        <dbReference type="EMBL" id="KAK7324818.1"/>
    </source>
</evidence>
<evidence type="ECO:0000256" key="8">
    <source>
        <dbReference type="ARBA" id="ARBA00024686"/>
    </source>
</evidence>
<keyword evidence="5" id="KW-0677">Repeat</keyword>
<evidence type="ECO:0000256" key="5">
    <source>
        <dbReference type="ARBA" id="ARBA00022737"/>
    </source>
</evidence>
<comment type="subcellular location">
    <subcellularLocation>
        <location evidence="1">Secreted</location>
    </subcellularLocation>
</comment>
<evidence type="ECO:0000256" key="1">
    <source>
        <dbReference type="ARBA" id="ARBA00004613"/>
    </source>
</evidence>
<keyword evidence="4" id="KW-0732">Signal</keyword>
<dbReference type="Gene3D" id="2.30.180.10">
    <property type="entry name" value="FAS1 domain"/>
    <property type="match status" value="2"/>
</dbReference>
<dbReference type="EMBL" id="JAYMYQ010000006">
    <property type="protein sequence ID" value="KAK7324818.1"/>
    <property type="molecule type" value="Genomic_DNA"/>
</dbReference>
<dbReference type="Proteomes" id="UP001367508">
    <property type="component" value="Unassembled WGS sequence"/>
</dbReference>
<dbReference type="InterPro" id="IPR000782">
    <property type="entry name" value="FAS1_domain"/>
</dbReference>
<evidence type="ECO:0000256" key="6">
    <source>
        <dbReference type="ARBA" id="ARBA00022974"/>
    </source>
</evidence>
<keyword evidence="3" id="KW-0964">Secreted</keyword>
<dbReference type="FunFam" id="2.30.180.10:FF:000011">
    <property type="entry name" value="Fasciclin-like arabinogalactan protein 16"/>
    <property type="match status" value="1"/>
</dbReference>
<comment type="caution">
    <text evidence="11">The sequence shown here is derived from an EMBL/GenBank/DDBJ whole genome shotgun (WGS) entry which is preliminary data.</text>
</comment>
<feature type="domain" description="FAS1" evidence="10">
    <location>
        <begin position="98"/>
        <end position="237"/>
    </location>
</feature>
<keyword evidence="7" id="KW-0325">Glycoprotein</keyword>
<protein>
    <recommendedName>
        <fullName evidence="10">FAS1 domain-containing protein</fullName>
    </recommendedName>
</protein>
<evidence type="ECO:0000256" key="7">
    <source>
        <dbReference type="ARBA" id="ARBA00023180"/>
    </source>
</evidence>
<accession>A0AAN9L0L0</accession>
<keyword evidence="12" id="KW-1185">Reference proteome</keyword>
<evidence type="ECO:0000313" key="12">
    <source>
        <dbReference type="Proteomes" id="UP001367508"/>
    </source>
</evidence>
<dbReference type="AlphaFoldDB" id="A0AAN9L0L0"/>
<dbReference type="PANTHER" id="PTHR32499">
    <property type="entry name" value="FASCICLIN-LIKE ARABINOGALACTAN PROTEIN 16"/>
    <property type="match status" value="1"/>
</dbReference>
<dbReference type="PROSITE" id="PS50213">
    <property type="entry name" value="FAS1"/>
    <property type="match status" value="2"/>
</dbReference>
<dbReference type="GO" id="GO:0005576">
    <property type="term" value="C:extracellular region"/>
    <property type="evidence" value="ECO:0007669"/>
    <property type="project" value="UniProtKB-SubCell"/>
</dbReference>
<comment type="similarity">
    <text evidence="2">Belongs to the fasciclin-like AGP family.</text>
</comment>
<evidence type="ECO:0000259" key="10">
    <source>
        <dbReference type="PROSITE" id="PS50213"/>
    </source>
</evidence>
<evidence type="ECO:0000256" key="4">
    <source>
        <dbReference type="ARBA" id="ARBA00022729"/>
    </source>
</evidence>
<evidence type="ECO:0000256" key="9">
    <source>
        <dbReference type="SAM" id="MobiDB-lite"/>
    </source>
</evidence>
<feature type="region of interest" description="Disordered" evidence="9">
    <location>
        <begin position="258"/>
        <end position="317"/>
    </location>
</feature>
<evidence type="ECO:0000256" key="3">
    <source>
        <dbReference type="ARBA" id="ARBA00022525"/>
    </source>
</evidence>
<evidence type="ECO:0000256" key="2">
    <source>
        <dbReference type="ARBA" id="ARBA00007843"/>
    </source>
</evidence>
<dbReference type="Pfam" id="PF02469">
    <property type="entry name" value="Fasciclin"/>
    <property type="match status" value="2"/>
</dbReference>
<dbReference type="SMART" id="SM00554">
    <property type="entry name" value="FAS1"/>
    <property type="match status" value="2"/>
</dbReference>
<sequence>MRTFSSCLAAVYWTPLLLHPILPFMSNINAPGGYYFPNAADTFSFAHSLREVAMDCRIYGVFILFLFILTQALSENPNPKSRVSSSSSSPSSPTGQINSNSVLVALLDSHYTELAELVEKAMLLQTLENTVTTHNITIFAPTNEALDRNLDPDFKRFLLEPANLNSLQTLLLFHIIPTQIGSKNLLGSTRHVTLSNHHLHLATNLTTGEWTVDRARVTHPEVVTRPDGVIHGIDRLLFPRSVEDDFNRRRSLRSITAVKPEGAPEVDPRTHRLKKPAPPAKPGSVPALPIYDAMAPGPSLAPAPAPGPGGPHHHFNGERQVKDFIHTLLHYGGYNEMADILVNLTSLATEMGRLVSEGYVLTVLAPNDEAMAKLTTEQLSEPGAPEQIMYYHLIPEYQTEESMYNAVRRFGKVRYDTLRLPHKVVAQEADGSVKFGHGDGSAYLFDPDIYTDGRISVQGIDGVLFPMEEEAERVKPAGQPAKVVVKHRRGKLLEMACWMLGTFGQHSRLASYNKIQWRNLM</sequence>
<proteinExistence type="inferred from homology"/>
<feature type="domain" description="FAS1" evidence="10">
    <location>
        <begin position="321"/>
        <end position="449"/>
    </location>
</feature>